<feature type="region of interest" description="Disordered" evidence="1">
    <location>
        <begin position="489"/>
        <end position="511"/>
    </location>
</feature>
<evidence type="ECO:0000313" key="3">
    <source>
        <dbReference type="Proteomes" id="UP000228380"/>
    </source>
</evidence>
<dbReference type="PANTHER" id="PTHR33870">
    <property type="entry name" value="CARDIOMYOPATHY-ASSOCIATED PROTEIN"/>
    <property type="match status" value="1"/>
</dbReference>
<feature type="compositionally biased region" description="Acidic residues" evidence="1">
    <location>
        <begin position="393"/>
        <end position="421"/>
    </location>
</feature>
<feature type="compositionally biased region" description="Basic and acidic residues" evidence="1">
    <location>
        <begin position="572"/>
        <end position="583"/>
    </location>
</feature>
<name>A0A8B7MTG2_PHODC</name>
<feature type="compositionally biased region" description="Basic and acidic residues" evidence="1">
    <location>
        <begin position="724"/>
        <end position="736"/>
    </location>
</feature>
<evidence type="ECO:0000313" key="4">
    <source>
        <dbReference type="RefSeq" id="XP_017697751.2"/>
    </source>
</evidence>
<dbReference type="RefSeq" id="XP_017697751.2">
    <property type="nucleotide sequence ID" value="XM_017842262.3"/>
</dbReference>
<dbReference type="GeneID" id="103704992"/>
<keyword evidence="2" id="KW-1133">Transmembrane helix</keyword>
<keyword evidence="3" id="KW-1185">Reference proteome</keyword>
<reference evidence="4" key="2">
    <citation type="submission" date="2025-08" db="UniProtKB">
        <authorList>
            <consortium name="RefSeq"/>
        </authorList>
    </citation>
    <scope>IDENTIFICATION</scope>
    <source>
        <tissue evidence="4">Young leaves</tissue>
    </source>
</reference>
<keyword evidence="2" id="KW-0812">Transmembrane</keyword>
<feature type="transmembrane region" description="Helical" evidence="2">
    <location>
        <begin position="7"/>
        <end position="30"/>
    </location>
</feature>
<feature type="compositionally biased region" description="Basic and acidic residues" evidence="1">
    <location>
        <begin position="779"/>
        <end position="788"/>
    </location>
</feature>
<feature type="compositionally biased region" description="Polar residues" evidence="1">
    <location>
        <begin position="1448"/>
        <end position="1457"/>
    </location>
</feature>
<feature type="compositionally biased region" description="Basic and acidic residues" evidence="1">
    <location>
        <begin position="994"/>
        <end position="1006"/>
    </location>
</feature>
<feature type="transmembrane region" description="Helical" evidence="2">
    <location>
        <begin position="106"/>
        <end position="129"/>
    </location>
</feature>
<feature type="region of interest" description="Disordered" evidence="1">
    <location>
        <begin position="375"/>
        <end position="439"/>
    </location>
</feature>
<accession>A0A8B7MTG2</accession>
<proteinExistence type="predicted"/>
<protein>
    <submittedName>
        <fullName evidence="4">Uncharacterized protein LOC103704992 isoform X1</fullName>
    </submittedName>
</protein>
<feature type="region of interest" description="Disordered" evidence="1">
    <location>
        <begin position="959"/>
        <end position="1008"/>
    </location>
</feature>
<reference evidence="3" key="1">
    <citation type="journal article" date="2019" name="Nat. Commun.">
        <title>Genome-wide association mapping of date palm fruit traits.</title>
        <authorList>
            <person name="Hazzouri K.M."/>
            <person name="Gros-Balthazard M."/>
            <person name="Flowers J.M."/>
            <person name="Copetti D."/>
            <person name="Lemansour A."/>
            <person name="Lebrun M."/>
            <person name="Masmoudi K."/>
            <person name="Ferrand S."/>
            <person name="Dhar M.I."/>
            <person name="Fresquez Z.A."/>
            <person name="Rosas U."/>
            <person name="Zhang J."/>
            <person name="Talag J."/>
            <person name="Lee S."/>
            <person name="Kudrna D."/>
            <person name="Powell R.F."/>
            <person name="Leitch I.J."/>
            <person name="Krueger R.R."/>
            <person name="Wing R.A."/>
            <person name="Amiri K.M.A."/>
            <person name="Purugganan M.D."/>
        </authorList>
    </citation>
    <scope>NUCLEOTIDE SEQUENCE [LARGE SCALE GENOMIC DNA]</scope>
    <source>
        <strain evidence="3">cv. Khalas</strain>
    </source>
</reference>
<feature type="compositionally biased region" description="Polar residues" evidence="1">
    <location>
        <begin position="795"/>
        <end position="807"/>
    </location>
</feature>
<gene>
    <name evidence="4" type="primary">LOC103704992</name>
</gene>
<feature type="compositionally biased region" description="Low complexity" evidence="1">
    <location>
        <begin position="1485"/>
        <end position="1501"/>
    </location>
</feature>
<sequence>MFEKWNYIFLMIFSFLLEVIFNRTSGFARFCLSLNSCIFSPSINLILSSFYWRANIIVFLCCHQFFWRKERQEDMAIERKEVILHIKKFLIYAIRTSYKSARDHPFIFSVVCFVLILYKSFPSLFAFLVSSSPVLICTALLLGTLLSHGEPNIPKIEEVDKRTQEISSLQVGSSASDLVVRKDESCMVETHVENQREIEEMAVKEAVLGEKGATPCCEVEESIPFATIYDEGDEKDDTLAASSSAKEHKKEIPGEEIVTEERELHEQEIAEKKEFSGQNVAEGVLKVGKDIDGFTATDQMENEGLKVEINKPALDSYFDSSLGSPWQHIDIHDASSDSESEQAESSSPDASMADIIPMLDELHPLLGSETQPALLSKGSIDGASQGSSHNHESDDDSVEEEAENQEDEEDEEAQEEKDDGAEAAVTWTADDQKNVMDLGSSELERNRRLESLIAKRRARKDLRFGTERNMIDLDGSMEELSRFHVQIPPISAPRQNPFDLPYDSGESIGLPPIPGSAPSVLLPRRNPFDFPYDPADVSSSRTVETWSHQDFASDPQREMFFMRNETFNLGDTKLKQEQQESRLKPYFAAERMDSEETSSAAFQRQFSDKSNLKVSSVPDADTGSSVTDQEYHKDLVEQELCQEGELLSPPEHDAEPVEQEAQPSEEVEAVKVEQEKSEINIADDHGIQLDANSVHDENCQPAESFGAMEEEIRDEVDIIPSSSEAEKLEVIEEKYEQPSPSSSEEDEKSPRSGFREQSANLEQTRDPMLAVGDSYCPSRAERADDSHVADPIYDSSPSAIKKSLSNISEASSDGDKGGSDASSLKFEIQHVGSSPSPVGRNVSSGIRSAGEELASSTGGLWVASSKLASEYESRTREITELREADVIEVGLQPVQKNASDPIAPVLSEPATMDIMHQPRINVDVSHQTEGNVMIDTATSSYSDSLLLSDHLISSAFEKAHSTEKSGMQPSSEVGVGESQISILDLPPIPEENLDDYKPEEEHENLTKPESFVGLTGLHILEEPRTVLSDIEQELSLFQRKSTEESDAGGACRLAYEPVDVNPRVIPPVSIHDGSFTGLELLEPKEGMDFSILSEAKSELEMKSSTVLTDSRDDIVNAVQREQEGYSQQNINDSDEESGKVHPDVINVGGIDENLLSELDAVGDFHVEELRSDQQGSELGQSDDVATSSLASEMHEFTSTLQVSEVRSTEYADISLSLPSEANLNLSEELHSVIDQPNSVESEVGSSFESSFVNPEQIVYNPRLHLLEASSMEIDSVFKQLHEEAGASSGSEPIVGESKTLAPEVGASELVITERDPEQTITDSGLLVLEAKSVEDINLAFKKLAEGSPGKSIVPEVGPSQILPEGPHFEPMEIHSDLQMVEAKSFEEIHLAFKQASDGIHENPPKVATPNVGSAEVEISDRHLEPDVLEVHSAEEIELAFKEAVSKEIGSSKQQNAGKSGGVEKMDDGSSSNASALKKKKKTKSAKSGSSSSSSSSSSDSD</sequence>
<feature type="region of interest" description="Disordered" evidence="1">
    <location>
        <begin position="569"/>
        <end position="672"/>
    </location>
</feature>
<keyword evidence="2" id="KW-0472">Membrane</keyword>
<feature type="region of interest" description="Disordered" evidence="1">
    <location>
        <begin position="1444"/>
        <end position="1501"/>
    </location>
</feature>
<feature type="region of interest" description="Disordered" evidence="1">
    <location>
        <begin position="704"/>
        <end position="824"/>
    </location>
</feature>
<evidence type="ECO:0000256" key="1">
    <source>
        <dbReference type="SAM" id="MobiDB-lite"/>
    </source>
</evidence>
<dbReference type="PANTHER" id="PTHR33870:SF4">
    <property type="entry name" value="CARDIOMYOPATHY-ASSOCIATED PROTEIN"/>
    <property type="match status" value="1"/>
</dbReference>
<organism evidence="3 4">
    <name type="scientific">Phoenix dactylifera</name>
    <name type="common">Date palm</name>
    <dbReference type="NCBI Taxonomy" id="42345"/>
    <lineage>
        <taxon>Eukaryota</taxon>
        <taxon>Viridiplantae</taxon>
        <taxon>Streptophyta</taxon>
        <taxon>Embryophyta</taxon>
        <taxon>Tracheophyta</taxon>
        <taxon>Spermatophyta</taxon>
        <taxon>Magnoliopsida</taxon>
        <taxon>Liliopsida</taxon>
        <taxon>Arecaceae</taxon>
        <taxon>Coryphoideae</taxon>
        <taxon>Phoeniceae</taxon>
        <taxon>Phoenix</taxon>
    </lineage>
</organism>
<feature type="region of interest" description="Disordered" evidence="1">
    <location>
        <begin position="328"/>
        <end position="350"/>
    </location>
</feature>
<dbReference type="Proteomes" id="UP000228380">
    <property type="component" value="Chromosome 12"/>
</dbReference>
<dbReference type="OrthoDB" id="1908091at2759"/>
<evidence type="ECO:0000256" key="2">
    <source>
        <dbReference type="SAM" id="Phobius"/>
    </source>
</evidence>